<keyword evidence="2" id="KW-1185">Reference proteome</keyword>
<dbReference type="Proteomes" id="UP001440612">
    <property type="component" value="Chromosome"/>
</dbReference>
<protein>
    <recommendedName>
        <fullName evidence="3">PAS domain-containing protein</fullName>
    </recommendedName>
</protein>
<evidence type="ECO:0000313" key="1">
    <source>
        <dbReference type="EMBL" id="WZC49059.1"/>
    </source>
</evidence>
<name>A0ABZ2V3H7_9RHOB</name>
<evidence type="ECO:0008006" key="3">
    <source>
        <dbReference type="Google" id="ProtNLM"/>
    </source>
</evidence>
<sequence length="160" mass="17935">MKAFEKMNLERSAAEFAELSDAEIVALAYKLSAGTERYNALFHALTTRLDNAAGPQPDAPPPDEVVASSLSQLEPHFENATDLLHDVLERKEKPKHSVRSMESDLRPCMLVSATGRLNYVNRAARQQFDVTIGDYLSQIHFEPGHFARFNKALIEPLRGR</sequence>
<accession>A0ABZ2V3H7</accession>
<dbReference type="EMBL" id="CP150951">
    <property type="protein sequence ID" value="WZC49059.1"/>
    <property type="molecule type" value="Genomic_DNA"/>
</dbReference>
<dbReference type="RefSeq" id="WP_341367171.1">
    <property type="nucleotide sequence ID" value="NZ_CP150951.2"/>
</dbReference>
<evidence type="ECO:0000313" key="2">
    <source>
        <dbReference type="Proteomes" id="UP001440612"/>
    </source>
</evidence>
<reference evidence="2" key="1">
    <citation type="submission" date="2024-04" db="EMBL/GenBank/DDBJ databases">
        <title>Phylogenomic analyses of a clade within the roseobacter group suggest taxonomic reassignments of species of the genera Aestuariivita, Citreicella, Loktanella, Nautella, Pelagibaca, Ruegeria, Thalassobius, Thiobacimonas and Tropicibacter, and the proposal o.</title>
        <authorList>
            <person name="Jeon C.O."/>
        </authorList>
    </citation>
    <scope>NUCLEOTIDE SEQUENCE [LARGE SCALE GENOMIC DNA]</scope>
    <source>
        <strain evidence="2">BS5-3</strain>
    </source>
</reference>
<organism evidence="1 2">
    <name type="scientific">Yoonia phaeophyticola</name>
    <dbReference type="NCBI Taxonomy" id="3137369"/>
    <lineage>
        <taxon>Bacteria</taxon>
        <taxon>Pseudomonadati</taxon>
        <taxon>Pseudomonadota</taxon>
        <taxon>Alphaproteobacteria</taxon>
        <taxon>Rhodobacterales</taxon>
        <taxon>Paracoccaceae</taxon>
        <taxon>Yoonia</taxon>
    </lineage>
</organism>
<gene>
    <name evidence="1" type="ORF">AABB29_19890</name>
</gene>
<proteinExistence type="predicted"/>